<evidence type="ECO:0000256" key="2">
    <source>
        <dbReference type="ARBA" id="ARBA00022679"/>
    </source>
</evidence>
<feature type="domain" description="HipA-like C-terminal" evidence="4">
    <location>
        <begin position="32"/>
        <end position="208"/>
    </location>
</feature>
<organism evidence="5 6">
    <name type="scientific">Rothia dentocariosa</name>
    <dbReference type="NCBI Taxonomy" id="2047"/>
    <lineage>
        <taxon>Bacteria</taxon>
        <taxon>Bacillati</taxon>
        <taxon>Actinomycetota</taxon>
        <taxon>Actinomycetes</taxon>
        <taxon>Micrococcales</taxon>
        <taxon>Micrococcaceae</taxon>
        <taxon>Rothia</taxon>
    </lineage>
</organism>
<dbReference type="AlphaFoldDB" id="A0A448UXI9"/>
<dbReference type="EMBL" id="LR134521">
    <property type="protein sequence ID" value="VEJ30627.1"/>
    <property type="molecule type" value="Genomic_DNA"/>
</dbReference>
<evidence type="ECO:0000256" key="3">
    <source>
        <dbReference type="ARBA" id="ARBA00022777"/>
    </source>
</evidence>
<evidence type="ECO:0000313" key="6">
    <source>
        <dbReference type="Proteomes" id="UP000270988"/>
    </source>
</evidence>
<dbReference type="InterPro" id="IPR012893">
    <property type="entry name" value="HipA-like_C"/>
</dbReference>
<dbReference type="InterPro" id="IPR052028">
    <property type="entry name" value="HipA_Ser/Thr_kinase"/>
</dbReference>
<keyword evidence="3" id="KW-0418">Kinase</keyword>
<dbReference type="GO" id="GO:0004674">
    <property type="term" value="F:protein serine/threonine kinase activity"/>
    <property type="evidence" value="ECO:0007669"/>
    <property type="project" value="TreeGrafter"/>
</dbReference>
<accession>A0A448UXI9</accession>
<keyword evidence="5" id="KW-0238">DNA-binding</keyword>
<reference evidence="5 6" key="1">
    <citation type="submission" date="2018-12" db="EMBL/GenBank/DDBJ databases">
        <authorList>
            <consortium name="Pathogen Informatics"/>
        </authorList>
    </citation>
    <scope>NUCLEOTIDE SEQUENCE [LARGE SCALE GENOMIC DNA]</scope>
    <source>
        <strain evidence="5 6">NCTC10918</strain>
    </source>
</reference>
<protein>
    <submittedName>
        <fullName evidence="5">Putative DNA-binding transcriptional regulator</fullName>
    </submittedName>
</protein>
<comment type="similarity">
    <text evidence="1">Belongs to the HipA Ser/Thr kinase family.</text>
</comment>
<dbReference type="Proteomes" id="UP000270988">
    <property type="component" value="Chromosome"/>
</dbReference>
<gene>
    <name evidence="5" type="ORF">NCTC10918_01911</name>
</gene>
<dbReference type="PANTHER" id="PTHR37419:SF8">
    <property type="entry name" value="TOXIN YJJJ"/>
    <property type="match status" value="1"/>
</dbReference>
<dbReference type="Pfam" id="PF07804">
    <property type="entry name" value="HipA_C"/>
    <property type="match status" value="1"/>
</dbReference>
<dbReference type="GO" id="GO:0003677">
    <property type="term" value="F:DNA binding"/>
    <property type="evidence" value="ECO:0007669"/>
    <property type="project" value="UniProtKB-KW"/>
</dbReference>
<dbReference type="Gene3D" id="1.10.1070.20">
    <property type="match status" value="1"/>
</dbReference>
<evidence type="ECO:0000313" key="5">
    <source>
        <dbReference type="EMBL" id="VEJ30627.1"/>
    </source>
</evidence>
<keyword evidence="2" id="KW-0808">Transferase</keyword>
<proteinExistence type="inferred from homology"/>
<name>A0A448UXI9_9MICC</name>
<dbReference type="GO" id="GO:0005829">
    <property type="term" value="C:cytosol"/>
    <property type="evidence" value="ECO:0007669"/>
    <property type="project" value="TreeGrafter"/>
</dbReference>
<sequence>MPELLTTADAIELDPSAVDDIQARRLFRATGSLGGARPKANVLINGELWLAKFPKPVGWDLMGWEYALNRLGADLGIIVPQARLLKITDINGEDRYIYVARRFDRLQDSRQRIPYISAMTALEASDGDGGDWVDVVEYAREEGADTEQLWKRAMLGVLVGNTDDHLRNHGFLRFGREWGIAPCFDMNPTPDGDTHQLALFGDPSYEPSALVSKDSLSLFGVSEQDAHGWLRTAAPLLERAPERARGYGWMRPAPL</sequence>
<evidence type="ECO:0000259" key="4">
    <source>
        <dbReference type="Pfam" id="PF07804"/>
    </source>
</evidence>
<dbReference type="PANTHER" id="PTHR37419">
    <property type="entry name" value="SERINE/THREONINE-PROTEIN KINASE TOXIN HIPA"/>
    <property type="match status" value="1"/>
</dbReference>
<evidence type="ECO:0000256" key="1">
    <source>
        <dbReference type="ARBA" id="ARBA00010164"/>
    </source>
</evidence>